<dbReference type="InterPro" id="IPR002130">
    <property type="entry name" value="Cyclophilin-type_PPIase_dom"/>
</dbReference>
<dbReference type="InterPro" id="IPR029000">
    <property type="entry name" value="Cyclophilin-like_dom_sf"/>
</dbReference>
<comment type="catalytic activity">
    <reaction evidence="1">
        <text>[protein]-peptidylproline (omega=180) = [protein]-peptidylproline (omega=0)</text>
        <dbReference type="Rhea" id="RHEA:16237"/>
        <dbReference type="Rhea" id="RHEA-COMP:10747"/>
        <dbReference type="Rhea" id="RHEA-COMP:10748"/>
        <dbReference type="ChEBI" id="CHEBI:83833"/>
        <dbReference type="ChEBI" id="CHEBI:83834"/>
        <dbReference type="EC" id="5.2.1.8"/>
    </reaction>
</comment>
<dbReference type="EMBL" id="JANAWD010000013">
    <property type="protein sequence ID" value="KAJ3491384.1"/>
    <property type="molecule type" value="Genomic_DNA"/>
</dbReference>
<dbReference type="PANTHER" id="PTHR45625:SF6">
    <property type="entry name" value="SPLICEOSOME-ASSOCIATED PROTEIN CWC27 HOMOLOG"/>
    <property type="match status" value="1"/>
</dbReference>
<dbReference type="InterPro" id="IPR044666">
    <property type="entry name" value="Cyclophilin_A-like"/>
</dbReference>
<evidence type="ECO:0000259" key="6">
    <source>
        <dbReference type="PROSITE" id="PS50072"/>
    </source>
</evidence>
<feature type="compositionally biased region" description="Basic and acidic residues" evidence="5">
    <location>
        <begin position="446"/>
        <end position="478"/>
    </location>
</feature>
<dbReference type="SUPFAM" id="SSF50891">
    <property type="entry name" value="Cyclophilin-like"/>
    <property type="match status" value="1"/>
</dbReference>
<feature type="region of interest" description="Disordered" evidence="5">
    <location>
        <begin position="446"/>
        <end position="494"/>
    </location>
</feature>
<dbReference type="PRINTS" id="PR00153">
    <property type="entry name" value="CSAPPISMRASE"/>
</dbReference>
<feature type="compositionally biased region" description="Basic and acidic residues" evidence="5">
    <location>
        <begin position="406"/>
        <end position="419"/>
    </location>
</feature>
<protein>
    <recommendedName>
        <fullName evidence="6">PPIase cyclophilin-type domain-containing protein</fullName>
    </recommendedName>
</protein>
<feature type="compositionally biased region" description="Polar residues" evidence="5">
    <location>
        <begin position="271"/>
        <end position="289"/>
    </location>
</feature>
<dbReference type="Proteomes" id="UP001212997">
    <property type="component" value="Unassembled WGS sequence"/>
</dbReference>
<dbReference type="PANTHER" id="PTHR45625">
    <property type="entry name" value="PEPTIDYL-PROLYL CIS-TRANS ISOMERASE-RELATED"/>
    <property type="match status" value="1"/>
</dbReference>
<reference evidence="7" key="1">
    <citation type="submission" date="2022-07" db="EMBL/GenBank/DDBJ databases">
        <title>Genome Sequence of Physisporinus lineatus.</title>
        <authorList>
            <person name="Buettner E."/>
        </authorList>
    </citation>
    <scope>NUCLEOTIDE SEQUENCE</scope>
    <source>
        <strain evidence="7">VT162</strain>
    </source>
</reference>
<feature type="domain" description="PPIase cyclophilin-type" evidence="6">
    <location>
        <begin position="12"/>
        <end position="173"/>
    </location>
</feature>
<dbReference type="GO" id="GO:0003755">
    <property type="term" value="F:peptidyl-prolyl cis-trans isomerase activity"/>
    <property type="evidence" value="ECO:0007669"/>
    <property type="project" value="UniProtKB-EC"/>
</dbReference>
<comment type="similarity">
    <text evidence="4">Belongs to the cyclophilin-type PPIase family. CWC27 subfamily.</text>
</comment>
<comment type="subcellular location">
    <subcellularLocation>
        <location evidence="2">Nucleus</location>
    </subcellularLocation>
</comment>
<comment type="caution">
    <text evidence="7">The sequence shown here is derived from an EMBL/GenBank/DDBJ whole genome shotgun (WGS) entry which is preliminary data.</text>
</comment>
<dbReference type="AlphaFoldDB" id="A0AAD5VG17"/>
<feature type="region of interest" description="Disordered" evidence="5">
    <location>
        <begin position="248"/>
        <end position="353"/>
    </location>
</feature>
<accession>A0AAD5VG17</accession>
<evidence type="ECO:0000256" key="5">
    <source>
        <dbReference type="SAM" id="MobiDB-lite"/>
    </source>
</evidence>
<evidence type="ECO:0000256" key="4">
    <source>
        <dbReference type="ARBA" id="ARBA00038509"/>
    </source>
</evidence>
<proteinExistence type="inferred from homology"/>
<evidence type="ECO:0000256" key="1">
    <source>
        <dbReference type="ARBA" id="ARBA00000971"/>
    </source>
</evidence>
<evidence type="ECO:0000313" key="8">
    <source>
        <dbReference type="Proteomes" id="UP001212997"/>
    </source>
</evidence>
<feature type="compositionally biased region" description="Basic and acidic residues" evidence="5">
    <location>
        <begin position="321"/>
        <end position="331"/>
    </location>
</feature>
<keyword evidence="3" id="KW-0539">Nucleus</keyword>
<name>A0AAD5VG17_9APHY</name>
<feature type="region of interest" description="Disordered" evidence="5">
    <location>
        <begin position="189"/>
        <end position="214"/>
    </location>
</feature>
<dbReference type="Gene3D" id="2.40.100.10">
    <property type="entry name" value="Cyclophilin-like"/>
    <property type="match status" value="1"/>
</dbReference>
<feature type="compositionally biased region" description="Basic and acidic residues" evidence="5">
    <location>
        <begin position="485"/>
        <end position="494"/>
    </location>
</feature>
<evidence type="ECO:0000256" key="3">
    <source>
        <dbReference type="ARBA" id="ARBA00023242"/>
    </source>
</evidence>
<evidence type="ECO:0000256" key="2">
    <source>
        <dbReference type="ARBA" id="ARBA00004123"/>
    </source>
</evidence>
<evidence type="ECO:0000313" key="7">
    <source>
        <dbReference type="EMBL" id="KAJ3491384.1"/>
    </source>
</evidence>
<keyword evidence="8" id="KW-1185">Reference proteome</keyword>
<dbReference type="GO" id="GO:0071013">
    <property type="term" value="C:catalytic step 2 spliceosome"/>
    <property type="evidence" value="ECO:0007669"/>
    <property type="project" value="TreeGrafter"/>
</dbReference>
<sequence length="494" mass="55814">MALPTKGRVIVDTTVGEIDIELWSKETPKACRNFLALAMEGYYDGVIFHRYVSVPGVFGESLIRTSGSSQTSWCRLEIEPERVQEEKPFEDEIHPRLRFAHRGIVAMANNGTKNSNDSQFFITLDRADELHGKHTLFGRVIGDTIFNVLKIGGMEIDENERPLYPPKIKTIRILDNPFPDIIPRITAEEKRAQQKAREQALREREEEQRRRGAKKDVKLLSFGADEGGEEEEPVVFKKKPIARPDLVENPDLQQAIPGNAPPKTKARSTKTKQASATEKDGITSTSTTDKPVKKKDAVDISTIRAKHAEEQAAQSTTRQTEIAKMEAEIRKLSRRTGGGGDSDEDRPIKKVKKSYLEEEMAKYNKGRGANKKGKRKDEGDVLAALGTFRSMLQRTAVVPEDEDIEMKDAEEKADSEETPKPSTLEEDPGIEVDDDIGFLSHALRFPKDNSEEVNKAERDYEVIDPRQRSARAREEERIRKKAHRPKDGGRGYRR</sequence>
<feature type="region of interest" description="Disordered" evidence="5">
    <location>
        <begin position="394"/>
        <end position="432"/>
    </location>
</feature>
<organism evidence="7 8">
    <name type="scientific">Meripilus lineatus</name>
    <dbReference type="NCBI Taxonomy" id="2056292"/>
    <lineage>
        <taxon>Eukaryota</taxon>
        <taxon>Fungi</taxon>
        <taxon>Dikarya</taxon>
        <taxon>Basidiomycota</taxon>
        <taxon>Agaricomycotina</taxon>
        <taxon>Agaricomycetes</taxon>
        <taxon>Polyporales</taxon>
        <taxon>Meripilaceae</taxon>
        <taxon>Meripilus</taxon>
    </lineage>
</organism>
<dbReference type="PROSITE" id="PS50072">
    <property type="entry name" value="CSA_PPIASE_2"/>
    <property type="match status" value="1"/>
</dbReference>
<dbReference type="Pfam" id="PF00160">
    <property type="entry name" value="Pro_isomerase"/>
    <property type="match status" value="1"/>
</dbReference>
<gene>
    <name evidence="7" type="ORF">NLI96_g740</name>
</gene>